<name>Q8GAA2_SYNE7</name>
<dbReference type="GO" id="GO:0071555">
    <property type="term" value="P:cell wall organization"/>
    <property type="evidence" value="ECO:0007669"/>
    <property type="project" value="UniProtKB-KW"/>
</dbReference>
<evidence type="ECO:0000256" key="4">
    <source>
        <dbReference type="ARBA" id="ARBA00022801"/>
    </source>
</evidence>
<reference evidence="11" key="4">
    <citation type="submission" date="2005-08" db="EMBL/GenBank/DDBJ databases">
        <authorList>
            <consortium name="US DOE Joint Genome Institute"/>
            <person name="Copeland A."/>
            <person name="Lucas S."/>
            <person name="Lapidus A."/>
            <person name="Barry K."/>
            <person name="Detter J.C."/>
            <person name="Glavina T."/>
            <person name="Hammon N."/>
            <person name="Israni S."/>
            <person name="Pitluck S."/>
            <person name="Schmutz J."/>
            <person name="Larimer F."/>
            <person name="Land M."/>
            <person name="Lykidis A."/>
            <person name="Golden S."/>
            <person name="Richardson P."/>
        </authorList>
    </citation>
    <scope>NUCLEOTIDE SEQUENCE</scope>
    <source>
        <strain evidence="11">PCC 7942</strain>
    </source>
</reference>
<proteinExistence type="inferred from homology"/>
<organism evidence="12">
    <name type="scientific">Synechococcus elongatus (strain ATCC 33912 / PCC 7942 / FACHB-805)</name>
    <name type="common">Anacystis nidulans R2</name>
    <dbReference type="NCBI Taxonomy" id="1140"/>
    <lineage>
        <taxon>Bacteria</taxon>
        <taxon>Bacillati</taxon>
        <taxon>Cyanobacteriota</taxon>
        <taxon>Cyanophyceae</taxon>
        <taxon>Synechococcales</taxon>
        <taxon>Synechococcaceae</taxon>
        <taxon>Synechococcus</taxon>
    </lineage>
</organism>
<dbReference type="EMBL" id="X04616">
    <property type="protein sequence ID" value="CAD55644.1"/>
    <property type="molecule type" value="Genomic_DNA"/>
</dbReference>
<evidence type="ECO:0000256" key="3">
    <source>
        <dbReference type="ARBA" id="ARBA00022723"/>
    </source>
</evidence>
<dbReference type="GO" id="GO:0008237">
    <property type="term" value="F:metallopeptidase activity"/>
    <property type="evidence" value="ECO:0007669"/>
    <property type="project" value="UniProtKB-KW"/>
</dbReference>
<reference evidence="12" key="2">
    <citation type="submission" date="2002-07" db="EMBL/GenBank/DDBJ databases">
        <title>Synechococcus elongatus PCC 7942 cosmid 3E9.</title>
        <authorList>
            <person name="Holtman C.K."/>
            <person name="Sandoval P."/>
            <person name="Chen Y."/>
            <person name="Socias T."/>
            <person name="Mohler B.J."/>
            <person name="McMurtry S."/>
            <person name="Gonzalez A."/>
            <person name="Salinas I."/>
            <person name="Golden S.S."/>
            <person name="Youderian P."/>
        </authorList>
    </citation>
    <scope>NUCLEOTIDE SEQUENCE</scope>
</reference>
<dbReference type="GO" id="GO:0008270">
    <property type="term" value="F:zinc ion binding"/>
    <property type="evidence" value="ECO:0007669"/>
    <property type="project" value="UniProtKB-UniRule"/>
</dbReference>
<dbReference type="HOGENOM" id="CLU_060744_2_2_3"/>
<evidence type="ECO:0000256" key="2">
    <source>
        <dbReference type="ARBA" id="ARBA00022670"/>
    </source>
</evidence>
<dbReference type="AlphaFoldDB" id="Q8GAA2"/>
<dbReference type="eggNOG" id="COG2173">
    <property type="taxonomic scope" value="Bacteria"/>
</dbReference>
<dbReference type="SMR" id="Q8GAA2"/>
<dbReference type="PANTHER" id="PTHR43126:SF2">
    <property type="entry name" value="D-ALANYL-D-ALANINE DIPEPTIDASE"/>
    <property type="match status" value="1"/>
</dbReference>
<dbReference type="HAMAP" id="MF_01924">
    <property type="entry name" value="A_A_dipeptidase"/>
    <property type="match status" value="1"/>
</dbReference>
<reference evidence="11" key="5">
    <citation type="submission" date="2022-05" db="EMBL/GenBank/DDBJ databases">
        <title>Complete sequence of chromosome 1 of Synechococcus elongatus PCC 7942.</title>
        <authorList>
            <person name="Copeland A."/>
            <person name="Lucas S."/>
            <person name="Lapidus A."/>
            <person name="Barry K."/>
            <person name="Detter J.C."/>
            <person name="Glavina T."/>
            <person name="Hammon N."/>
            <person name="Israni S."/>
            <person name="Pitluck S."/>
            <person name="Schmutz J."/>
            <person name="Larimer F."/>
            <person name="Land M."/>
            <person name="Kyrpides N."/>
            <person name="Lykidis A."/>
            <person name="Golden S."/>
            <person name="Richardson P."/>
        </authorList>
    </citation>
    <scope>NUCLEOTIDE SEQUENCE</scope>
    <source>
        <strain evidence="11">PCC 7942</strain>
    </source>
</reference>
<dbReference type="GeneID" id="72429252"/>
<evidence type="ECO:0000256" key="5">
    <source>
        <dbReference type="ARBA" id="ARBA00022833"/>
    </source>
</evidence>
<dbReference type="Pfam" id="PF01427">
    <property type="entry name" value="Peptidase_M15"/>
    <property type="match status" value="1"/>
</dbReference>
<evidence type="ECO:0000256" key="8">
    <source>
        <dbReference type="ARBA" id="ARBA00023316"/>
    </source>
</evidence>
<reference evidence="12" key="1">
    <citation type="journal article" date="1999" name="FEBS Lett.">
        <title>A Synechococcus leopoliensis SAUG 1402-1 operon harboring the 1-deoxyxylulose 5-phosphate synthase gene and two additional open reading frames is functionally involved in the dimethylallyl diphosphate synthesis.</title>
        <authorList>
            <person name="Miller B."/>
            <person name="Heuser T."/>
            <person name="Zimmer W."/>
        </authorList>
    </citation>
    <scope>NUCLEOTIDE SEQUENCE</scope>
</reference>
<comment type="cofactor">
    <cofactor evidence="9">
        <name>Zn(2+)</name>
        <dbReference type="ChEBI" id="CHEBI:29105"/>
    </cofactor>
    <text evidence="9">Binds 1 zinc ion per subunit.</text>
</comment>
<sequence length="232" mass="26258">MSPKPWLKIAIEENREPLLPIPGDRFALIDPHPYSALGANYAERSPFWLRASVLGRLLRAQAQLTLLKPGYRLQIFDAYRPLSVQQFMVDYTRQQLLADQGLTEEDVDPSTLGVVNEQVYTFWAVPNEDPKQPPPHSTGAAVDLTIVDASGQLLDMGSPIDEPSDRSYPDYFLGRSPVAHQNRDLLNQVMTAAGFVRHPNEWWHFSFGDQLWAWRVQVPAAMFGRYALLDLA</sequence>
<dbReference type="PaxDb" id="1140-Synpcc7942_0432"/>
<evidence type="ECO:0000313" key="11">
    <source>
        <dbReference type="EMBL" id="ABB56464.1"/>
    </source>
</evidence>
<comment type="similarity">
    <text evidence="9 10">Belongs to the peptidase M15D family.</text>
</comment>
<dbReference type="Gene3D" id="3.30.1380.10">
    <property type="match status" value="1"/>
</dbReference>
<dbReference type="PIRSF" id="PIRSF026671">
    <property type="entry name" value="AA_dipeptidase"/>
    <property type="match status" value="1"/>
</dbReference>
<evidence type="ECO:0000256" key="10">
    <source>
        <dbReference type="PIRNR" id="PIRNR026671"/>
    </source>
</evidence>
<keyword evidence="2 9" id="KW-0645">Protease</keyword>
<keyword evidence="6 9" id="KW-0224">Dipeptidase</keyword>
<dbReference type="PANTHER" id="PTHR43126">
    <property type="entry name" value="D-ALANYL-D-ALANINE DIPEPTIDASE"/>
    <property type="match status" value="1"/>
</dbReference>
<feature type="binding site" evidence="9">
    <location>
        <position position="204"/>
    </location>
    <ligand>
        <name>Zn(2+)</name>
        <dbReference type="ChEBI" id="CHEBI:29105"/>
        <note>catalytic</note>
    </ligand>
</feature>
<keyword evidence="5 9" id="KW-0862">Zinc</keyword>
<dbReference type="RefSeq" id="WP_011243396.1">
    <property type="nucleotide sequence ID" value="NC_007604.1"/>
</dbReference>
<evidence type="ECO:0000313" key="12">
    <source>
        <dbReference type="EMBL" id="CAD55644.1"/>
    </source>
</evidence>
<dbReference type="CDD" id="cd14843">
    <property type="entry name" value="D-Ala-D-Ala_dipeptidase_like"/>
    <property type="match status" value="1"/>
</dbReference>
<dbReference type="EMBL" id="CP000100">
    <property type="protein sequence ID" value="ABB56464.1"/>
    <property type="molecule type" value="Genomic_DNA"/>
</dbReference>
<comment type="catalytic activity">
    <reaction evidence="1 9 10">
        <text>D-alanyl-D-alanine + H2O = 2 D-alanine</text>
        <dbReference type="Rhea" id="RHEA:20661"/>
        <dbReference type="ChEBI" id="CHEBI:15377"/>
        <dbReference type="ChEBI" id="CHEBI:57416"/>
        <dbReference type="ChEBI" id="CHEBI:57822"/>
        <dbReference type="EC" id="3.4.13.22"/>
    </reaction>
</comment>
<feature type="binding site" evidence="9">
    <location>
        <position position="143"/>
    </location>
    <ligand>
        <name>Zn(2+)</name>
        <dbReference type="ChEBI" id="CHEBI:29105"/>
        <note>catalytic</note>
    </ligand>
</feature>
<dbReference type="OrthoDB" id="9801430at2"/>
<dbReference type="KEGG" id="syf:Synpcc7942_0432"/>
<dbReference type="EC" id="3.4.13.22" evidence="9 10"/>
<keyword evidence="3 9" id="KW-0479">Metal-binding</keyword>
<gene>
    <name evidence="12" type="primary">dpdX</name>
    <name evidence="11" type="ordered locus">Synpcc7942_0432</name>
</gene>
<feature type="active site" description="Proton donor/acceptor" evidence="9">
    <location>
        <position position="201"/>
    </location>
</feature>
<evidence type="ECO:0000256" key="9">
    <source>
        <dbReference type="HAMAP-Rule" id="MF_01924"/>
    </source>
</evidence>
<keyword evidence="7 9" id="KW-0482">Metalloprotease</keyword>
<feature type="binding site" evidence="9">
    <location>
        <position position="136"/>
    </location>
    <ligand>
        <name>Zn(2+)</name>
        <dbReference type="ChEBI" id="CHEBI:29105"/>
        <note>catalytic</note>
    </ligand>
</feature>
<evidence type="ECO:0000313" key="13">
    <source>
        <dbReference type="Proteomes" id="UP000889800"/>
    </source>
</evidence>
<accession>Q8GAA2</accession>
<keyword evidence="8 10" id="KW-0961">Cell wall biogenesis/degradation</keyword>
<dbReference type="GO" id="GO:0160237">
    <property type="term" value="F:D-Ala-D-Ala dipeptidase activity"/>
    <property type="evidence" value="ECO:0007669"/>
    <property type="project" value="UniProtKB-EC"/>
</dbReference>
<evidence type="ECO:0000256" key="7">
    <source>
        <dbReference type="ARBA" id="ARBA00023049"/>
    </source>
</evidence>
<comment type="function">
    <text evidence="9 10">Catalyzes hydrolysis of the D-alanyl-D-alanine dipeptide.</text>
</comment>
<dbReference type="InterPro" id="IPR000755">
    <property type="entry name" value="A_A_dipeptidase"/>
</dbReference>
<protein>
    <recommendedName>
        <fullName evidence="9 10">D-alanyl-D-alanine dipeptidase</fullName>
        <shortName evidence="9 10">D-Ala-D-Ala dipeptidase</shortName>
        <ecNumber evidence="9 10">3.4.13.22</ecNumber>
    </recommendedName>
</protein>
<evidence type="ECO:0000256" key="6">
    <source>
        <dbReference type="ARBA" id="ARBA00022997"/>
    </source>
</evidence>
<feature type="site" description="Transition state stabilizer" evidence="9">
    <location>
        <position position="80"/>
    </location>
</feature>
<reference evidence="13" key="3">
    <citation type="submission" date="2005-08" db="EMBL/GenBank/DDBJ databases">
        <title>Complete sequence of chromosome 1 of Synechococcus elongatus PCC 7942.</title>
        <authorList>
            <consortium name="US DOE Joint Genome Institute"/>
            <person name="Copeland A."/>
            <person name="Lucas S."/>
            <person name="Lapidus A."/>
            <person name="Barry K."/>
            <person name="Detter J.C."/>
            <person name="Glavina T."/>
            <person name="Hammon N."/>
            <person name="Israni S."/>
            <person name="Pitluck S."/>
            <person name="Schmutz J."/>
            <person name="Larimer F."/>
            <person name="Land M."/>
            <person name="Kyrpides N."/>
            <person name="Lykidis A."/>
            <person name="Richardson P."/>
        </authorList>
    </citation>
    <scope>NUCLEOTIDE SEQUENCE [LARGE SCALE GENOMIC DNA]</scope>
    <source>
        <strain evidence="13">ATCC 33912 / PCC 7942 / FACHB-805</strain>
    </source>
</reference>
<dbReference type="STRING" id="1140.Synpcc7942_0432"/>
<dbReference type="GO" id="GO:0006508">
    <property type="term" value="P:proteolysis"/>
    <property type="evidence" value="ECO:0007669"/>
    <property type="project" value="UniProtKB-KW"/>
</dbReference>
<keyword evidence="13" id="KW-1185">Reference proteome</keyword>
<keyword evidence="4 9" id="KW-0378">Hydrolase</keyword>
<evidence type="ECO:0000256" key="1">
    <source>
        <dbReference type="ARBA" id="ARBA00001362"/>
    </source>
</evidence>
<dbReference type="BioCyc" id="SYNEL:SYNPCC7942_0432-MONOMER"/>
<dbReference type="Proteomes" id="UP000889800">
    <property type="component" value="Chromosome"/>
</dbReference>
<dbReference type="InterPro" id="IPR009045">
    <property type="entry name" value="Zn_M74/Hedgehog-like"/>
</dbReference>
<dbReference type="SUPFAM" id="SSF55166">
    <property type="entry name" value="Hedgehog/DD-peptidase"/>
    <property type="match status" value="1"/>
</dbReference>